<dbReference type="InterPro" id="IPR037523">
    <property type="entry name" value="VOC_core"/>
</dbReference>
<dbReference type="InterPro" id="IPR029068">
    <property type="entry name" value="Glyas_Bleomycin-R_OHBP_Dase"/>
</dbReference>
<gene>
    <name evidence="2" type="ORF">LIN78_00450</name>
</gene>
<dbReference type="EMBL" id="JAJBZT010000001">
    <property type="protein sequence ID" value="MCB6182025.1"/>
    <property type="molecule type" value="Genomic_DNA"/>
</dbReference>
<dbReference type="Gene3D" id="3.30.720.110">
    <property type="match status" value="1"/>
</dbReference>
<dbReference type="InterPro" id="IPR004360">
    <property type="entry name" value="Glyas_Fos-R_dOase_dom"/>
</dbReference>
<dbReference type="Pfam" id="PF00903">
    <property type="entry name" value="Glyoxalase"/>
    <property type="match status" value="1"/>
</dbReference>
<keyword evidence="3" id="KW-1185">Reference proteome</keyword>
<feature type="domain" description="VOC" evidence="1">
    <location>
        <begin position="3"/>
        <end position="119"/>
    </location>
</feature>
<dbReference type="Gene3D" id="3.30.720.120">
    <property type="match status" value="1"/>
</dbReference>
<sequence length="122" mass="13360">MFNLNFTILYVEDALTSAKLYAKLFGFQPVEASAGFCLFHFENGNKLGLWSKHTVVPATTLVDGVELAFPCLDETTLNEAVKLTASLGLAITQPLTAMEFGKTFVVTDPDGHRLRFFVPSAN</sequence>
<evidence type="ECO:0000259" key="1">
    <source>
        <dbReference type="PROSITE" id="PS51819"/>
    </source>
</evidence>
<dbReference type="InterPro" id="IPR026275">
    <property type="entry name" value="Glyoxalase/dOase/EhpR"/>
</dbReference>
<evidence type="ECO:0000313" key="2">
    <source>
        <dbReference type="EMBL" id="MCB6182025.1"/>
    </source>
</evidence>
<evidence type="ECO:0000313" key="3">
    <source>
        <dbReference type="Proteomes" id="UP001165395"/>
    </source>
</evidence>
<dbReference type="PIRSF" id="PIRSF039020">
    <property type="entry name" value="EhpR"/>
    <property type="match status" value="1"/>
</dbReference>
<dbReference type="SUPFAM" id="SSF54593">
    <property type="entry name" value="Glyoxalase/Bleomycin resistance protein/Dihydroxybiphenyl dioxygenase"/>
    <property type="match status" value="1"/>
</dbReference>
<protein>
    <submittedName>
        <fullName evidence="2">VOC family protein</fullName>
    </submittedName>
</protein>
<comment type="caution">
    <text evidence="2">The sequence shown here is derived from an EMBL/GenBank/DDBJ whole genome shotgun (WGS) entry which is preliminary data.</text>
</comment>
<proteinExistence type="predicted"/>
<dbReference type="PROSITE" id="PS51819">
    <property type="entry name" value="VOC"/>
    <property type="match status" value="1"/>
</dbReference>
<organism evidence="2 3">
    <name type="scientific">Leeia speluncae</name>
    <dbReference type="NCBI Taxonomy" id="2884804"/>
    <lineage>
        <taxon>Bacteria</taxon>
        <taxon>Pseudomonadati</taxon>
        <taxon>Pseudomonadota</taxon>
        <taxon>Betaproteobacteria</taxon>
        <taxon>Neisseriales</taxon>
        <taxon>Leeiaceae</taxon>
        <taxon>Leeia</taxon>
    </lineage>
</organism>
<name>A0ABS8D1F7_9NEIS</name>
<dbReference type="RefSeq" id="WP_227177394.1">
    <property type="nucleotide sequence ID" value="NZ_JAJBZT010000001.1"/>
</dbReference>
<reference evidence="2" key="1">
    <citation type="submission" date="2021-10" db="EMBL/GenBank/DDBJ databases">
        <title>The complete genome sequence of Leeia sp. TBRC 13508.</title>
        <authorList>
            <person name="Charoenyingcharoen P."/>
            <person name="Yukphan P."/>
        </authorList>
    </citation>
    <scope>NUCLEOTIDE SEQUENCE</scope>
    <source>
        <strain evidence="2">TBRC 13508</strain>
    </source>
</reference>
<dbReference type="Proteomes" id="UP001165395">
    <property type="component" value="Unassembled WGS sequence"/>
</dbReference>
<accession>A0ABS8D1F7</accession>